<dbReference type="VEuPathDB" id="TriTrypDB:BSAL_09720"/>
<dbReference type="InterPro" id="IPR020339">
    <property type="entry name" value="C20orf85-like"/>
</dbReference>
<proteinExistence type="predicted"/>
<reference evidence="3" key="1">
    <citation type="submission" date="2015-09" db="EMBL/GenBank/DDBJ databases">
        <authorList>
            <consortium name="Pathogen Informatics"/>
        </authorList>
    </citation>
    <scope>NUCLEOTIDE SEQUENCE [LARGE SCALE GENOMIC DNA]</scope>
    <source>
        <strain evidence="3">Lake Konstanz</strain>
    </source>
</reference>
<protein>
    <submittedName>
        <fullName evidence="2">Uncharacterized protein</fullName>
    </submittedName>
</protein>
<dbReference type="AlphaFoldDB" id="A0A0S4JDV0"/>
<dbReference type="Pfam" id="PF14945">
    <property type="entry name" value="LLC1"/>
    <property type="match status" value="1"/>
</dbReference>
<name>A0A0S4JDV0_BODSA</name>
<feature type="compositionally biased region" description="Low complexity" evidence="1">
    <location>
        <begin position="67"/>
        <end position="80"/>
    </location>
</feature>
<evidence type="ECO:0000313" key="2">
    <source>
        <dbReference type="EMBL" id="CUG87355.1"/>
    </source>
</evidence>
<feature type="compositionally biased region" description="Gly residues" evidence="1">
    <location>
        <begin position="1"/>
        <end position="14"/>
    </location>
</feature>
<evidence type="ECO:0000313" key="3">
    <source>
        <dbReference type="Proteomes" id="UP000051952"/>
    </source>
</evidence>
<feature type="region of interest" description="Disordered" evidence="1">
    <location>
        <begin position="58"/>
        <end position="80"/>
    </location>
</feature>
<dbReference type="Proteomes" id="UP000051952">
    <property type="component" value="Unassembled WGS sequence"/>
</dbReference>
<evidence type="ECO:0000256" key="1">
    <source>
        <dbReference type="SAM" id="MobiDB-lite"/>
    </source>
</evidence>
<sequence>MAAAKAGGGGGAGGQKISEVDSDRLWRDRVSQELMYQQKWVEEYGFMLEDEKRARLQAGSASFSNQGNSASTTLSSTGGS</sequence>
<organism evidence="2 3">
    <name type="scientific">Bodo saltans</name>
    <name type="common">Flagellated protozoan</name>
    <dbReference type="NCBI Taxonomy" id="75058"/>
    <lineage>
        <taxon>Eukaryota</taxon>
        <taxon>Discoba</taxon>
        <taxon>Euglenozoa</taxon>
        <taxon>Kinetoplastea</taxon>
        <taxon>Metakinetoplastina</taxon>
        <taxon>Eubodonida</taxon>
        <taxon>Bodonidae</taxon>
        <taxon>Bodo</taxon>
    </lineage>
</organism>
<dbReference type="EMBL" id="CYKH01001500">
    <property type="protein sequence ID" value="CUG87355.1"/>
    <property type="molecule type" value="Genomic_DNA"/>
</dbReference>
<keyword evidence="3" id="KW-1185">Reference proteome</keyword>
<accession>A0A0S4JDV0</accession>
<gene>
    <name evidence="2" type="ORF">BSAL_09720</name>
</gene>
<feature type="non-terminal residue" evidence="2">
    <location>
        <position position="80"/>
    </location>
</feature>
<feature type="region of interest" description="Disordered" evidence="1">
    <location>
        <begin position="1"/>
        <end position="24"/>
    </location>
</feature>